<evidence type="ECO:0000256" key="1">
    <source>
        <dbReference type="ARBA" id="ARBA00001946"/>
    </source>
</evidence>
<dbReference type="GO" id="GO:0005886">
    <property type="term" value="C:plasma membrane"/>
    <property type="evidence" value="ECO:0007669"/>
    <property type="project" value="TreeGrafter"/>
</dbReference>
<evidence type="ECO:0000259" key="5">
    <source>
        <dbReference type="PROSITE" id="PS50887"/>
    </source>
</evidence>
<dbReference type="FunFam" id="3.30.70.270:FF:000001">
    <property type="entry name" value="Diguanylate cyclase domain protein"/>
    <property type="match status" value="1"/>
</dbReference>
<dbReference type="EMBL" id="MSDQ01000027">
    <property type="protein sequence ID" value="OLO11054.1"/>
    <property type="molecule type" value="Genomic_DNA"/>
</dbReference>
<evidence type="ECO:0000256" key="3">
    <source>
        <dbReference type="ARBA" id="ARBA00034247"/>
    </source>
</evidence>
<evidence type="ECO:0000256" key="2">
    <source>
        <dbReference type="ARBA" id="ARBA00012528"/>
    </source>
</evidence>
<dbReference type="PROSITE" id="PS50887">
    <property type="entry name" value="GGDEF"/>
    <property type="match status" value="1"/>
</dbReference>
<dbReference type="InterPro" id="IPR000160">
    <property type="entry name" value="GGDEF_dom"/>
</dbReference>
<feature type="transmembrane region" description="Helical" evidence="4">
    <location>
        <begin position="166"/>
        <end position="189"/>
    </location>
</feature>
<accession>A0A1Q8TBK9</accession>
<dbReference type="GO" id="GO:1902201">
    <property type="term" value="P:negative regulation of bacterial-type flagellum-dependent cell motility"/>
    <property type="evidence" value="ECO:0007669"/>
    <property type="project" value="TreeGrafter"/>
</dbReference>
<comment type="caution">
    <text evidence="6">The sequence shown here is derived from an EMBL/GenBank/DDBJ whole genome shotgun (WGS) entry which is preliminary data.</text>
</comment>
<dbReference type="AlphaFoldDB" id="A0A1Q8TBK9"/>
<gene>
    <name evidence="6" type="ORF">BTW10_11305</name>
</gene>
<comment type="catalytic activity">
    <reaction evidence="3">
        <text>2 GTP = 3',3'-c-di-GMP + 2 diphosphate</text>
        <dbReference type="Rhea" id="RHEA:24898"/>
        <dbReference type="ChEBI" id="CHEBI:33019"/>
        <dbReference type="ChEBI" id="CHEBI:37565"/>
        <dbReference type="ChEBI" id="CHEBI:58805"/>
        <dbReference type="EC" id="2.7.7.65"/>
    </reaction>
</comment>
<feature type="transmembrane region" description="Helical" evidence="4">
    <location>
        <begin position="104"/>
        <end position="122"/>
    </location>
</feature>
<dbReference type="Gene3D" id="3.30.70.270">
    <property type="match status" value="1"/>
</dbReference>
<protein>
    <recommendedName>
        <fullName evidence="2">diguanylate cyclase</fullName>
        <ecNumber evidence="2">2.7.7.65</ecNumber>
    </recommendedName>
</protein>
<dbReference type="GO" id="GO:0052621">
    <property type="term" value="F:diguanylate cyclase activity"/>
    <property type="evidence" value="ECO:0007669"/>
    <property type="project" value="UniProtKB-EC"/>
</dbReference>
<comment type="cofactor">
    <cofactor evidence="1">
        <name>Mg(2+)</name>
        <dbReference type="ChEBI" id="CHEBI:18420"/>
    </cofactor>
</comment>
<keyword evidence="4" id="KW-0812">Transmembrane</keyword>
<keyword evidence="4" id="KW-0472">Membrane</keyword>
<dbReference type="EC" id="2.7.7.65" evidence="2"/>
<evidence type="ECO:0000256" key="4">
    <source>
        <dbReference type="SAM" id="Phobius"/>
    </source>
</evidence>
<dbReference type="Pfam" id="PF00990">
    <property type="entry name" value="GGDEF"/>
    <property type="match status" value="1"/>
</dbReference>
<dbReference type="GO" id="GO:0043709">
    <property type="term" value="P:cell adhesion involved in single-species biofilm formation"/>
    <property type="evidence" value="ECO:0007669"/>
    <property type="project" value="TreeGrafter"/>
</dbReference>
<feature type="domain" description="GGDEF" evidence="5">
    <location>
        <begin position="227"/>
        <end position="359"/>
    </location>
</feature>
<dbReference type="RefSeq" id="WP_075369488.1">
    <property type="nucleotide sequence ID" value="NZ_MSDQ01000027.1"/>
</dbReference>
<dbReference type="NCBIfam" id="TIGR00254">
    <property type="entry name" value="GGDEF"/>
    <property type="match status" value="1"/>
</dbReference>
<dbReference type="InterPro" id="IPR043128">
    <property type="entry name" value="Rev_trsase/Diguanyl_cyclase"/>
</dbReference>
<dbReference type="SUPFAM" id="SSF55073">
    <property type="entry name" value="Nucleotide cyclase"/>
    <property type="match status" value="1"/>
</dbReference>
<organism evidence="6 7">
    <name type="scientific">Chromohalobacter japonicus</name>
    <dbReference type="NCBI Taxonomy" id="223900"/>
    <lineage>
        <taxon>Bacteria</taxon>
        <taxon>Pseudomonadati</taxon>
        <taxon>Pseudomonadota</taxon>
        <taxon>Gammaproteobacteria</taxon>
        <taxon>Oceanospirillales</taxon>
        <taxon>Halomonadaceae</taxon>
        <taxon>Chromohalobacter</taxon>
    </lineage>
</organism>
<reference evidence="6 7" key="1">
    <citation type="submission" date="2016-12" db="EMBL/GenBank/DDBJ databases">
        <title>Draft genome sequences of strains Salinicola socius SMB35, Salinicola sp. MH3R3-1 and Chromohalobacter sp. SMB17 from the Verkhnekamsk potash mining region of Russia.</title>
        <authorList>
            <person name="Mavrodi D.V."/>
            <person name="Olsson B.E."/>
            <person name="Korsakova E.S."/>
            <person name="Pyankova A."/>
            <person name="Mavrodi O.V."/>
            <person name="Plotnikova E.G."/>
        </authorList>
    </citation>
    <scope>NUCLEOTIDE SEQUENCE [LARGE SCALE GENOMIC DNA]</scope>
    <source>
        <strain evidence="6 7">SMB17</strain>
    </source>
</reference>
<dbReference type="SMART" id="SM00267">
    <property type="entry name" value="GGDEF"/>
    <property type="match status" value="1"/>
</dbReference>
<dbReference type="PANTHER" id="PTHR45138:SF9">
    <property type="entry name" value="DIGUANYLATE CYCLASE DGCM-RELATED"/>
    <property type="match status" value="1"/>
</dbReference>
<feature type="transmembrane region" description="Helical" evidence="4">
    <location>
        <begin position="61"/>
        <end position="77"/>
    </location>
</feature>
<name>A0A1Q8TBK9_9GAMM</name>
<proteinExistence type="predicted"/>
<sequence>MPLRTYRLWGGRGASLPPYCPLPPEYRRYFDTFAHLYAMALVAYAGLMLPLFVWLGRPGPILIVLFSVLMTLGARGLHHRGYMAWGATLLWGMMLLLIGESIRLYGAGVGFEFYVGLALLVLHISAIPRSYKIVLSLLLLGVVGALLMSMHQGTPAVELSPAVATWLLWVNLVLTGALFAGVLMGLEGVTERLERAYRREALHDMLTGALNRRAIIAIAERWQRSKRPFAIVLLDVDHFKRFNDLHGHATGDAALCHLVNCLRQGLRDGDMLGRYGGEEFMLLLPGTSRVDALAVAERVATSVRGQPLVLPDKSLGMTVSQGLATQDEATTLSAMIALADRRLYAAKGAGRDRVMSWEAFGTLSPVPARCVVEGAEACPFEPPRRHDDSVVKA</sequence>
<dbReference type="PANTHER" id="PTHR45138">
    <property type="entry name" value="REGULATORY COMPONENTS OF SENSORY TRANSDUCTION SYSTEM"/>
    <property type="match status" value="1"/>
</dbReference>
<keyword evidence="4" id="KW-1133">Transmembrane helix</keyword>
<feature type="transmembrane region" description="Helical" evidence="4">
    <location>
        <begin position="134"/>
        <end position="154"/>
    </location>
</feature>
<dbReference type="InterPro" id="IPR029787">
    <property type="entry name" value="Nucleotide_cyclase"/>
</dbReference>
<evidence type="ECO:0000313" key="7">
    <source>
        <dbReference type="Proteomes" id="UP000186806"/>
    </source>
</evidence>
<dbReference type="STRING" id="223900.GCA_000821045_00370"/>
<dbReference type="Proteomes" id="UP000186806">
    <property type="component" value="Unassembled WGS sequence"/>
</dbReference>
<dbReference type="CDD" id="cd01949">
    <property type="entry name" value="GGDEF"/>
    <property type="match status" value="1"/>
</dbReference>
<evidence type="ECO:0000313" key="6">
    <source>
        <dbReference type="EMBL" id="OLO11054.1"/>
    </source>
</evidence>
<feature type="transmembrane region" description="Helical" evidence="4">
    <location>
        <begin position="82"/>
        <end position="98"/>
    </location>
</feature>
<feature type="transmembrane region" description="Helical" evidence="4">
    <location>
        <begin position="36"/>
        <end position="55"/>
    </location>
</feature>
<dbReference type="InterPro" id="IPR050469">
    <property type="entry name" value="Diguanylate_Cyclase"/>
</dbReference>
<keyword evidence="7" id="KW-1185">Reference proteome</keyword>